<keyword evidence="3" id="KW-0443">Lipid metabolism</keyword>
<evidence type="ECO:0000313" key="7">
    <source>
        <dbReference type="Proteomes" id="UP001203338"/>
    </source>
</evidence>
<comment type="similarity">
    <text evidence="1 3">Belongs to the neutral ceramidase family.</text>
</comment>
<evidence type="ECO:0000256" key="1">
    <source>
        <dbReference type="ARBA" id="ARBA00009835"/>
    </source>
</evidence>
<dbReference type="Pfam" id="PF04734">
    <property type="entry name" value="Ceramidase_alk"/>
    <property type="match status" value="1"/>
</dbReference>
<proteinExistence type="inferred from homology"/>
<evidence type="ECO:0000256" key="3">
    <source>
        <dbReference type="RuleBase" id="RU366019"/>
    </source>
</evidence>
<sequence>MRSPLVILLIFFCPQTLAVWLVGVGKSDITGPAADVGMIGYADSNQISAGIHDRLWARAFIVADQGEGKKVIIVSISAGMTFGNVKREVLARLQEKYGESFEAGNLLIVADHTHSSPGGQSFHFLFVMGSHGFERDAWEAQVEGIVEAISIAYDSLKPGRVLINRGELFNANANRSIKAWLRNPEAAHMPSIDPEMVVMRFEQGDKPVGMLGWFATHGVSFPMTNRLVSGDNKSYAAWLMEGEQGEGFVAAFPQTNSGDMTPNLYADGTGPGKNPEENARIIGGRQYRKGSQLFHSATEELSGSLDWQHEYVDFGQISISRQWTGLAESISTCPPATGYAFAAGCPDGRPRPYNWFFKEGQKSTYWPISSVSRYLTGVTPEVEYCHAPKPLVMLLEGRQKFDYINHMLSGLLGGSIPSQVMNHEWIPQILPVAIVKIGSLGLLGVPAEFTYIAGHRLKSAVKEVEGTGLEKLVVAGYANDYSLYVTTPDEYLEQLYEGGATLFGRWTLGAYQQTFEKMALNLAYPGTTPPSEFEPEDLSMYYRDIQAPDIQCRGEQRNHGKLLSYIPDMLWNGQVVKACFTASNPRLAVRKLDTFLTVERYDHERKHWYVVANDDSWDTRFFWHPQWYGKTQGYVCVEWTPPARLEAGTYRLGHHGLWRENSQSDLVPYHGYTRRFAVVREAKVSVMLMKAKQSLAHMNAHVGAHMERQAEAAQEFVEQRASP</sequence>
<evidence type="ECO:0000259" key="4">
    <source>
        <dbReference type="Pfam" id="PF04734"/>
    </source>
</evidence>
<dbReference type="EMBL" id="JAMFLX010000018">
    <property type="protein sequence ID" value="MCL6270916.1"/>
    <property type="molecule type" value="Genomic_DNA"/>
</dbReference>
<dbReference type="Gene3D" id="2.60.40.2300">
    <property type="entry name" value="Neutral/alkaline non-lysosomal ceramidase, C-terminal domain"/>
    <property type="match status" value="1"/>
</dbReference>
<dbReference type="PANTHER" id="PTHR12670">
    <property type="entry name" value="CERAMIDASE"/>
    <property type="match status" value="1"/>
</dbReference>
<dbReference type="InterPro" id="IPR031331">
    <property type="entry name" value="NEUT/ALK_ceramidase_C"/>
</dbReference>
<comment type="caution">
    <text evidence="6">The sequence shown here is derived from an EMBL/GenBank/DDBJ whole genome shotgun (WGS) entry which is preliminary data.</text>
</comment>
<keyword evidence="7" id="KW-1185">Reference proteome</keyword>
<keyword evidence="3" id="KW-0746">Sphingolipid metabolism</keyword>
<protein>
    <recommendedName>
        <fullName evidence="3">Neutral ceramidase</fullName>
        <ecNumber evidence="3">3.5.1.23</ecNumber>
    </recommendedName>
</protein>
<feature type="domain" description="Neutral/alkaline non-lysosomal ceramidase C-terminal" evidence="5">
    <location>
        <begin position="556"/>
        <end position="678"/>
    </location>
</feature>
<dbReference type="InterPro" id="IPR031329">
    <property type="entry name" value="NEUT/ALK_ceramidase_N"/>
</dbReference>
<dbReference type="Pfam" id="PF17048">
    <property type="entry name" value="Ceramidse_alk_C"/>
    <property type="match status" value="1"/>
</dbReference>
<comment type="catalytic activity">
    <reaction evidence="3">
        <text>an N-acylsphing-4-enine + H2O = sphing-4-enine + a fatty acid</text>
        <dbReference type="Rhea" id="RHEA:20856"/>
        <dbReference type="ChEBI" id="CHEBI:15377"/>
        <dbReference type="ChEBI" id="CHEBI:28868"/>
        <dbReference type="ChEBI" id="CHEBI:52639"/>
        <dbReference type="ChEBI" id="CHEBI:57756"/>
        <dbReference type="EC" id="3.5.1.23"/>
    </reaction>
</comment>
<gene>
    <name evidence="6" type="ORF">M3P05_13380</name>
</gene>
<dbReference type="EC" id="3.5.1.23" evidence="3"/>
<organism evidence="6 7">
    <name type="scientific">Parendozoicomonas callyspongiae</name>
    <dbReference type="NCBI Taxonomy" id="2942213"/>
    <lineage>
        <taxon>Bacteria</taxon>
        <taxon>Pseudomonadati</taxon>
        <taxon>Pseudomonadota</taxon>
        <taxon>Gammaproteobacteria</taxon>
        <taxon>Oceanospirillales</taxon>
        <taxon>Endozoicomonadaceae</taxon>
        <taxon>Parendozoicomonas</taxon>
    </lineage>
</organism>
<dbReference type="InterPro" id="IPR006823">
    <property type="entry name" value="Ceramidase_alk"/>
</dbReference>
<accession>A0ABT0PI43</accession>
<dbReference type="InterPro" id="IPR038445">
    <property type="entry name" value="NCDase_C_sf"/>
</dbReference>
<keyword evidence="2 3" id="KW-0378">Hydrolase</keyword>
<evidence type="ECO:0000256" key="2">
    <source>
        <dbReference type="ARBA" id="ARBA00022801"/>
    </source>
</evidence>
<evidence type="ECO:0000259" key="5">
    <source>
        <dbReference type="Pfam" id="PF17048"/>
    </source>
</evidence>
<reference evidence="6 7" key="1">
    <citation type="submission" date="2022-05" db="EMBL/GenBank/DDBJ databases">
        <authorList>
            <person name="Park J.-S."/>
        </authorList>
    </citation>
    <scope>NUCLEOTIDE SEQUENCE [LARGE SCALE GENOMIC DNA]</scope>
    <source>
        <strain evidence="6 7">2012CJ34-2</strain>
    </source>
</reference>
<dbReference type="RefSeq" id="WP_249700224.1">
    <property type="nucleotide sequence ID" value="NZ_JAMFLX010000018.1"/>
</dbReference>
<dbReference type="Proteomes" id="UP001203338">
    <property type="component" value="Unassembled WGS sequence"/>
</dbReference>
<dbReference type="PANTHER" id="PTHR12670:SF1">
    <property type="entry name" value="NEUTRAL CERAMIDASE"/>
    <property type="match status" value="1"/>
</dbReference>
<feature type="domain" description="Neutral/alkaline non-lysosomal ceramidase N-terminal" evidence="4">
    <location>
        <begin position="20"/>
        <end position="513"/>
    </location>
</feature>
<name>A0ABT0PI43_9GAMM</name>
<evidence type="ECO:0000313" key="6">
    <source>
        <dbReference type="EMBL" id="MCL6270916.1"/>
    </source>
</evidence>